<protein>
    <recommendedName>
        <fullName evidence="5">Ribosome maturation factor RimM</fullName>
    </recommendedName>
</protein>
<name>A0A521CVQ0_9BACT</name>
<dbReference type="GO" id="GO:0042274">
    <property type="term" value="P:ribosomal small subunit biogenesis"/>
    <property type="evidence" value="ECO:0007669"/>
    <property type="project" value="UniProtKB-UniRule"/>
</dbReference>
<keyword evidence="1 5" id="KW-0963">Cytoplasm</keyword>
<comment type="similarity">
    <text evidence="5">Belongs to the RimM family.</text>
</comment>
<evidence type="ECO:0000256" key="5">
    <source>
        <dbReference type="HAMAP-Rule" id="MF_00014"/>
    </source>
</evidence>
<dbReference type="GO" id="GO:0006364">
    <property type="term" value="P:rRNA processing"/>
    <property type="evidence" value="ECO:0007669"/>
    <property type="project" value="UniProtKB-UniRule"/>
</dbReference>
<evidence type="ECO:0000256" key="4">
    <source>
        <dbReference type="ARBA" id="ARBA00023186"/>
    </source>
</evidence>
<dbReference type="RefSeq" id="WP_142454163.1">
    <property type="nucleotide sequence ID" value="NZ_FXTP01000006.1"/>
</dbReference>
<keyword evidence="2 5" id="KW-0690">Ribosome biogenesis</keyword>
<dbReference type="InterPro" id="IPR009000">
    <property type="entry name" value="Transl_B-barrel_sf"/>
</dbReference>
<organism evidence="8 9">
    <name type="scientific">Gracilimonas mengyeensis</name>
    <dbReference type="NCBI Taxonomy" id="1302730"/>
    <lineage>
        <taxon>Bacteria</taxon>
        <taxon>Pseudomonadati</taxon>
        <taxon>Balneolota</taxon>
        <taxon>Balneolia</taxon>
        <taxon>Balneolales</taxon>
        <taxon>Balneolaceae</taxon>
        <taxon>Gracilimonas</taxon>
    </lineage>
</organism>
<dbReference type="Proteomes" id="UP000317557">
    <property type="component" value="Unassembled WGS sequence"/>
</dbReference>
<dbReference type="Gene3D" id="2.40.30.60">
    <property type="entry name" value="RimM"/>
    <property type="match status" value="1"/>
</dbReference>
<dbReference type="AlphaFoldDB" id="A0A521CVQ0"/>
<dbReference type="Gene3D" id="2.30.30.240">
    <property type="entry name" value="PRC-barrel domain"/>
    <property type="match status" value="1"/>
</dbReference>
<proteinExistence type="inferred from homology"/>
<dbReference type="InterPro" id="IPR011961">
    <property type="entry name" value="RimM"/>
</dbReference>
<keyword evidence="4 5" id="KW-0143">Chaperone</keyword>
<dbReference type="InterPro" id="IPR002676">
    <property type="entry name" value="RimM_N"/>
</dbReference>
<dbReference type="SUPFAM" id="SSF50447">
    <property type="entry name" value="Translation proteins"/>
    <property type="match status" value="1"/>
</dbReference>
<evidence type="ECO:0000256" key="1">
    <source>
        <dbReference type="ARBA" id="ARBA00022490"/>
    </source>
</evidence>
<sequence length="179" mass="19891">MNRDANTPGFVQVGHVVGTHGMDGELAVFFEAGELSDIEQLNLVYLRNERGDFYPARITNLRVEDKNHNISFFVQLDQIADRTAAEAVKNKGLFLETGNATAFLDPEESAEDSLMDCEVFDEQNEAIGLVVDVLENPAHPILVVATTSGSRLIPFVEHFVQEHRNGNIYCQNLDDLEGI</sequence>
<gene>
    <name evidence="5" type="primary">rimM</name>
    <name evidence="8" type="ORF">SAMN06265219_106137</name>
</gene>
<comment type="function">
    <text evidence="5">An accessory protein needed during the final step in the assembly of 30S ribosomal subunit, possibly for assembly of the head region. Essential for efficient processing of 16S rRNA. May be needed both before and after RbfA during the maturation of 16S rRNA. It has affinity for free ribosomal 30S subunits but not for 70S ribosomes.</text>
</comment>
<keyword evidence="9" id="KW-1185">Reference proteome</keyword>
<comment type="domain">
    <text evidence="5">The PRC barrel domain binds ribosomal protein uS19.</text>
</comment>
<dbReference type="PANTHER" id="PTHR33692">
    <property type="entry name" value="RIBOSOME MATURATION FACTOR RIMM"/>
    <property type="match status" value="1"/>
</dbReference>
<feature type="domain" description="Ribosome maturation factor RimM PRC barrel" evidence="7">
    <location>
        <begin position="113"/>
        <end position="162"/>
    </location>
</feature>
<evidence type="ECO:0000313" key="9">
    <source>
        <dbReference type="Proteomes" id="UP000317557"/>
    </source>
</evidence>
<dbReference type="Pfam" id="PF24986">
    <property type="entry name" value="PRC_RimM"/>
    <property type="match status" value="1"/>
</dbReference>
<dbReference type="InterPro" id="IPR011033">
    <property type="entry name" value="PRC_barrel-like_sf"/>
</dbReference>
<dbReference type="GO" id="GO:0005737">
    <property type="term" value="C:cytoplasm"/>
    <property type="evidence" value="ECO:0007669"/>
    <property type="project" value="UniProtKB-SubCell"/>
</dbReference>
<evidence type="ECO:0000313" key="8">
    <source>
        <dbReference type="EMBL" id="SMO63516.1"/>
    </source>
</evidence>
<dbReference type="HAMAP" id="MF_00014">
    <property type="entry name" value="Ribosome_mat_RimM"/>
    <property type="match status" value="1"/>
</dbReference>
<dbReference type="EMBL" id="FXTP01000006">
    <property type="protein sequence ID" value="SMO63516.1"/>
    <property type="molecule type" value="Genomic_DNA"/>
</dbReference>
<evidence type="ECO:0000256" key="3">
    <source>
        <dbReference type="ARBA" id="ARBA00022552"/>
    </source>
</evidence>
<dbReference type="InterPro" id="IPR036976">
    <property type="entry name" value="RimM_N_sf"/>
</dbReference>
<keyword evidence="3 5" id="KW-0698">rRNA processing</keyword>
<evidence type="ECO:0000256" key="2">
    <source>
        <dbReference type="ARBA" id="ARBA00022517"/>
    </source>
</evidence>
<dbReference type="PANTHER" id="PTHR33692:SF1">
    <property type="entry name" value="RIBOSOME MATURATION FACTOR RIMM"/>
    <property type="match status" value="1"/>
</dbReference>
<reference evidence="8 9" key="1">
    <citation type="submission" date="2017-05" db="EMBL/GenBank/DDBJ databases">
        <authorList>
            <person name="Varghese N."/>
            <person name="Submissions S."/>
        </authorList>
    </citation>
    <scope>NUCLEOTIDE SEQUENCE [LARGE SCALE GENOMIC DNA]</scope>
    <source>
        <strain evidence="8 9">DSM 21985</strain>
    </source>
</reference>
<evidence type="ECO:0000259" key="7">
    <source>
        <dbReference type="Pfam" id="PF24986"/>
    </source>
</evidence>
<dbReference type="GO" id="GO:0005840">
    <property type="term" value="C:ribosome"/>
    <property type="evidence" value="ECO:0007669"/>
    <property type="project" value="InterPro"/>
</dbReference>
<feature type="domain" description="RimM N-terminal" evidence="6">
    <location>
        <begin position="12"/>
        <end position="95"/>
    </location>
</feature>
<dbReference type="InterPro" id="IPR056792">
    <property type="entry name" value="PRC_RimM"/>
</dbReference>
<comment type="subunit">
    <text evidence="5">Binds ribosomal protein uS19.</text>
</comment>
<dbReference type="OrthoDB" id="9810331at2"/>
<accession>A0A521CVQ0</accession>
<comment type="subcellular location">
    <subcellularLocation>
        <location evidence="5">Cytoplasm</location>
    </subcellularLocation>
</comment>
<dbReference type="GO" id="GO:0043022">
    <property type="term" value="F:ribosome binding"/>
    <property type="evidence" value="ECO:0007669"/>
    <property type="project" value="InterPro"/>
</dbReference>
<evidence type="ECO:0000259" key="6">
    <source>
        <dbReference type="Pfam" id="PF01782"/>
    </source>
</evidence>
<dbReference type="NCBIfam" id="TIGR02273">
    <property type="entry name" value="16S_RimM"/>
    <property type="match status" value="1"/>
</dbReference>
<dbReference type="SUPFAM" id="SSF50346">
    <property type="entry name" value="PRC-barrel domain"/>
    <property type="match status" value="1"/>
</dbReference>
<dbReference type="Pfam" id="PF01782">
    <property type="entry name" value="RimM"/>
    <property type="match status" value="1"/>
</dbReference>